<dbReference type="PATRIC" id="fig|1218508.4.peg.499"/>
<organism evidence="2 3">
    <name type="scientific">Bombilactobacillus mellis</name>
    <dbReference type="NCBI Taxonomy" id="1218508"/>
    <lineage>
        <taxon>Bacteria</taxon>
        <taxon>Bacillati</taxon>
        <taxon>Bacillota</taxon>
        <taxon>Bacilli</taxon>
        <taxon>Lactobacillales</taxon>
        <taxon>Lactobacillaceae</taxon>
        <taxon>Bombilactobacillus</taxon>
    </lineage>
</organism>
<evidence type="ECO:0008006" key="4">
    <source>
        <dbReference type="Google" id="ProtNLM"/>
    </source>
</evidence>
<sequence length="204" mass="23767">MTDTNNIEDNSKKSSTLSKSIAHAIAASDDEAEIELAADVVQLSTDKVKINQDLYNITINHGNQLDTRRLARRYNTVLRKYDYIVGDWGYGQLRLRGFYDDIRPQAKIDQKISTLQDYLLEYCNFGCAYFVLEREQKEPVNPTKRTVLKKKSSKNHRHRSTTRFHRRKLNELKKTNTAPKTKVKPTTNTRNIHKKAPFKIRNLK</sequence>
<dbReference type="InterPro" id="IPR038141">
    <property type="entry name" value="YutD-like_sf"/>
</dbReference>
<dbReference type="InterPro" id="IPR009370">
    <property type="entry name" value="YutD-like"/>
</dbReference>
<dbReference type="AlphaFoldDB" id="A0A0F4KS88"/>
<reference evidence="2 3" key="1">
    <citation type="submission" date="2014-12" db="EMBL/GenBank/DDBJ databases">
        <title>Comparative genomics of the lactic acid bacteria isolated from the honey bee gut.</title>
        <authorList>
            <person name="Ellegaard K.M."/>
            <person name="Tamarit D."/>
            <person name="Javelind E."/>
            <person name="Olofsson T."/>
            <person name="Andersson S.G."/>
            <person name="Vasquez A."/>
        </authorList>
    </citation>
    <scope>NUCLEOTIDE SEQUENCE [LARGE SCALE GENOMIC DNA]</scope>
    <source>
        <strain evidence="2 3">Hon2</strain>
    </source>
</reference>
<protein>
    <recommendedName>
        <fullName evidence="4">Transcriptional regulator</fullName>
    </recommendedName>
</protein>
<keyword evidence="3" id="KW-1185">Reference proteome</keyword>
<dbReference type="Pfam" id="PF06265">
    <property type="entry name" value="YutD-like"/>
    <property type="match status" value="1"/>
</dbReference>
<gene>
    <name evidence="2" type="ORF">JG29_04870</name>
</gene>
<dbReference type="Proteomes" id="UP000033695">
    <property type="component" value="Unassembled WGS sequence"/>
</dbReference>
<evidence type="ECO:0000256" key="1">
    <source>
        <dbReference type="SAM" id="MobiDB-lite"/>
    </source>
</evidence>
<proteinExistence type="predicted"/>
<name>A0A0F4KS88_9LACO</name>
<dbReference type="OrthoDB" id="1650379at2"/>
<dbReference type="STRING" id="1218508.JG29_04870"/>
<feature type="compositionally biased region" description="Basic residues" evidence="1">
    <location>
        <begin position="146"/>
        <end position="163"/>
    </location>
</feature>
<feature type="region of interest" description="Disordered" evidence="1">
    <location>
        <begin position="141"/>
        <end position="163"/>
    </location>
</feature>
<evidence type="ECO:0000313" key="2">
    <source>
        <dbReference type="EMBL" id="KJY49522.1"/>
    </source>
</evidence>
<dbReference type="HOGENOM" id="CLU_080936_2_2_9"/>
<evidence type="ECO:0000313" key="3">
    <source>
        <dbReference type="Proteomes" id="UP000033695"/>
    </source>
</evidence>
<dbReference type="EMBL" id="JXBZ01000003">
    <property type="protein sequence ID" value="KJY49522.1"/>
    <property type="molecule type" value="Genomic_DNA"/>
</dbReference>
<dbReference type="Gene3D" id="3.50.4.20">
    <property type="match status" value="1"/>
</dbReference>
<comment type="caution">
    <text evidence="2">The sequence shown here is derived from an EMBL/GenBank/DDBJ whole genome shotgun (WGS) entry which is preliminary data.</text>
</comment>
<dbReference type="RefSeq" id="WP_045922364.1">
    <property type="nucleotide sequence ID" value="NZ_JBHTHW010000004.1"/>
</dbReference>
<accession>A0A0F4KS88</accession>